<dbReference type="PATRIC" id="fig|1150600.3.peg.170"/>
<dbReference type="Pfam" id="PF07690">
    <property type="entry name" value="MFS_1"/>
    <property type="match status" value="1"/>
</dbReference>
<dbReference type="EMBL" id="AQPN01000004">
    <property type="protein sequence ID" value="EOR96640.1"/>
    <property type="molecule type" value="Genomic_DNA"/>
</dbReference>
<keyword evidence="2" id="KW-1003">Cell membrane</keyword>
<comment type="subcellular location">
    <subcellularLocation>
        <location evidence="1">Cell inner membrane</location>
        <topology evidence="1">Multi-pass membrane protein</topology>
    </subcellularLocation>
</comment>
<protein>
    <submittedName>
        <fullName evidence="7">Fucose permease</fullName>
    </submittedName>
</protein>
<feature type="transmembrane region" description="Helical" evidence="6">
    <location>
        <begin position="184"/>
        <end position="206"/>
    </location>
</feature>
<dbReference type="Gene3D" id="1.20.1250.20">
    <property type="entry name" value="MFS general substrate transporter like domains"/>
    <property type="match status" value="2"/>
</dbReference>
<feature type="transmembrane region" description="Helical" evidence="6">
    <location>
        <begin position="96"/>
        <end position="117"/>
    </location>
</feature>
<dbReference type="PANTHER" id="PTHR43702">
    <property type="entry name" value="L-FUCOSE-PROTON SYMPORTER"/>
    <property type="match status" value="1"/>
</dbReference>
<sequence length="284" mass="31170">MGAILGVIVGTLFIFSGVEHSQQSIETMKASGLYDAYLQSETMRVVIPYIVIGCIVLIWAFVLYKTKFPETKKEENTSYSSKGSFKKLFSHRHFRNGVITQFCYVGAQVGTWSYYIPYVQDYTGGSEKLAGYLLTGTLAAFGIGRFMATIVMKYYAPEKLMGAFSIINILLVSISVLFPGWLGLWSIFLTSFFMSLMFPTIFTLSIKGLGDNTKLGGSIIVMAIIGGAVFTPLMGIIADSTHSMAIAMLVPLACYLVVTWFSYSGSASTSDLKISDDPEVFTSH</sequence>
<evidence type="ECO:0000256" key="4">
    <source>
        <dbReference type="ARBA" id="ARBA00022989"/>
    </source>
</evidence>
<dbReference type="InterPro" id="IPR036259">
    <property type="entry name" value="MFS_trans_sf"/>
</dbReference>
<dbReference type="InterPro" id="IPR011701">
    <property type="entry name" value="MFS"/>
</dbReference>
<dbReference type="GO" id="GO:0005886">
    <property type="term" value="C:plasma membrane"/>
    <property type="evidence" value="ECO:0007669"/>
    <property type="project" value="UniProtKB-SubCell"/>
</dbReference>
<evidence type="ECO:0000256" key="1">
    <source>
        <dbReference type="ARBA" id="ARBA00004429"/>
    </source>
</evidence>
<keyword evidence="8" id="KW-1185">Reference proteome</keyword>
<reference evidence="7 8" key="1">
    <citation type="journal article" date="2013" name="Genome Announc.">
        <title>Draft Genome Sequence of Arcticibacter svalbardensis Strain MN12-7T, a Member of the Family Sphingobacteriaceae Isolated from an Arctic Soil Sample.</title>
        <authorList>
            <person name="Shivaji S."/>
            <person name="Ara S."/>
            <person name="Prasad S."/>
            <person name="Manasa B.P."/>
            <person name="Begum Z."/>
            <person name="Singh A."/>
            <person name="Kumar Pinnaka A."/>
        </authorList>
    </citation>
    <scope>NUCLEOTIDE SEQUENCE [LARGE SCALE GENOMIC DNA]</scope>
    <source>
        <strain evidence="7 8">MN12-7</strain>
    </source>
</reference>
<evidence type="ECO:0000256" key="5">
    <source>
        <dbReference type="ARBA" id="ARBA00023136"/>
    </source>
</evidence>
<feature type="transmembrane region" description="Helical" evidence="6">
    <location>
        <begin position="129"/>
        <end position="148"/>
    </location>
</feature>
<dbReference type="AlphaFoldDB" id="R9GYU6"/>
<gene>
    <name evidence="7" type="ORF">ADIARSV_0175</name>
</gene>
<accession>R9GYU6</accession>
<evidence type="ECO:0000256" key="2">
    <source>
        <dbReference type="ARBA" id="ARBA00022475"/>
    </source>
</evidence>
<name>R9GYU6_9SPHI</name>
<dbReference type="Proteomes" id="UP000014174">
    <property type="component" value="Unassembled WGS sequence"/>
</dbReference>
<feature type="transmembrane region" description="Helical" evidence="6">
    <location>
        <begin position="45"/>
        <end position="64"/>
    </location>
</feature>
<evidence type="ECO:0000313" key="8">
    <source>
        <dbReference type="Proteomes" id="UP000014174"/>
    </source>
</evidence>
<comment type="caution">
    <text evidence="7">The sequence shown here is derived from an EMBL/GenBank/DDBJ whole genome shotgun (WGS) entry which is preliminary data.</text>
</comment>
<keyword evidence="3 6" id="KW-0812">Transmembrane</keyword>
<dbReference type="GO" id="GO:0022857">
    <property type="term" value="F:transmembrane transporter activity"/>
    <property type="evidence" value="ECO:0007669"/>
    <property type="project" value="InterPro"/>
</dbReference>
<evidence type="ECO:0000313" key="7">
    <source>
        <dbReference type="EMBL" id="EOR96640.1"/>
    </source>
</evidence>
<feature type="transmembrane region" description="Helical" evidence="6">
    <location>
        <begin position="160"/>
        <end position="178"/>
    </location>
</feature>
<dbReference type="eggNOG" id="COG0738">
    <property type="taxonomic scope" value="Bacteria"/>
</dbReference>
<feature type="transmembrane region" description="Helical" evidence="6">
    <location>
        <begin position="244"/>
        <end position="263"/>
    </location>
</feature>
<keyword evidence="4 6" id="KW-1133">Transmembrane helix</keyword>
<organism evidence="7 8">
    <name type="scientific">Arcticibacter svalbardensis MN12-7</name>
    <dbReference type="NCBI Taxonomy" id="1150600"/>
    <lineage>
        <taxon>Bacteria</taxon>
        <taxon>Pseudomonadati</taxon>
        <taxon>Bacteroidota</taxon>
        <taxon>Sphingobacteriia</taxon>
        <taxon>Sphingobacteriales</taxon>
        <taxon>Sphingobacteriaceae</taxon>
        <taxon>Arcticibacter</taxon>
    </lineage>
</organism>
<dbReference type="PANTHER" id="PTHR43702:SF11">
    <property type="entry name" value="L-FUCOSE-PROTON SYMPORTER"/>
    <property type="match status" value="1"/>
</dbReference>
<evidence type="ECO:0000256" key="3">
    <source>
        <dbReference type="ARBA" id="ARBA00022692"/>
    </source>
</evidence>
<dbReference type="STRING" id="1150600.ADIARSV_0175"/>
<proteinExistence type="predicted"/>
<dbReference type="SUPFAM" id="SSF103473">
    <property type="entry name" value="MFS general substrate transporter"/>
    <property type="match status" value="1"/>
</dbReference>
<dbReference type="InterPro" id="IPR050375">
    <property type="entry name" value="MFS_TsgA-like"/>
</dbReference>
<keyword evidence="5 6" id="KW-0472">Membrane</keyword>
<feature type="transmembrane region" description="Helical" evidence="6">
    <location>
        <begin position="218"/>
        <end position="238"/>
    </location>
</feature>
<evidence type="ECO:0000256" key="6">
    <source>
        <dbReference type="SAM" id="Phobius"/>
    </source>
</evidence>